<evidence type="ECO:0000313" key="2">
    <source>
        <dbReference type="EMBL" id="OKH94581.1"/>
    </source>
</evidence>
<dbReference type="AlphaFoldDB" id="A0A1Q4V9P4"/>
<proteinExistence type="predicted"/>
<dbReference type="RefSeq" id="WP_073786261.1">
    <property type="nucleotide sequence ID" value="NZ_CP109290.1"/>
</dbReference>
<dbReference type="GeneID" id="96790407"/>
<dbReference type="STRING" id="1048205.AB852_10015"/>
<evidence type="ECO:0000256" key="1">
    <source>
        <dbReference type="SAM" id="Phobius"/>
    </source>
</evidence>
<evidence type="ECO:0000313" key="3">
    <source>
        <dbReference type="Proteomes" id="UP000186455"/>
    </source>
</evidence>
<feature type="transmembrane region" description="Helical" evidence="1">
    <location>
        <begin position="16"/>
        <end position="35"/>
    </location>
</feature>
<dbReference type="Proteomes" id="UP000186455">
    <property type="component" value="Unassembled WGS sequence"/>
</dbReference>
<keyword evidence="1" id="KW-1133">Transmembrane helix</keyword>
<sequence length="256" mass="27697">MDSGWWYRNIVEPGKLPLLLALVSFVVAFAVTRVVTRMIRAGKGPFRNVTPGGMHVHHVVPGIILMVVGGFLLLAGARHGVGSGIAAVLFGAGTGLVLDEFALVLYLSDVYWTQEGTKSVEAVMITVALALLLLCGFAPFGVDGLSDADVQGRANVVATVVGNLLMSVLALLKGKARIAVIGVLVPFVALVGAVRLARPASWWARRLYRERPRARARAWTRAYHHDRRWNGLRRRVNYFIGGRPTPVPALPPKQAP</sequence>
<comment type="caution">
    <text evidence="2">The sequence shown here is derived from an EMBL/GenBank/DDBJ whole genome shotgun (WGS) entry which is preliminary data.</text>
</comment>
<gene>
    <name evidence="2" type="ORF">AB852_10015</name>
</gene>
<keyword evidence="1" id="KW-0472">Membrane</keyword>
<dbReference type="EMBL" id="LFBV01000002">
    <property type="protein sequence ID" value="OKH94581.1"/>
    <property type="molecule type" value="Genomic_DNA"/>
</dbReference>
<feature type="transmembrane region" description="Helical" evidence="1">
    <location>
        <begin position="83"/>
        <end position="107"/>
    </location>
</feature>
<name>A0A1Q4V9P4_9ACTN</name>
<protein>
    <submittedName>
        <fullName evidence="2">Membrane protein</fullName>
    </submittedName>
</protein>
<organism evidence="2 3">
    <name type="scientific">Streptomyces uncialis</name>
    <dbReference type="NCBI Taxonomy" id="1048205"/>
    <lineage>
        <taxon>Bacteria</taxon>
        <taxon>Bacillati</taxon>
        <taxon>Actinomycetota</taxon>
        <taxon>Actinomycetes</taxon>
        <taxon>Kitasatosporales</taxon>
        <taxon>Streptomycetaceae</taxon>
        <taxon>Streptomyces</taxon>
    </lineage>
</organism>
<feature type="transmembrane region" description="Helical" evidence="1">
    <location>
        <begin position="154"/>
        <end position="172"/>
    </location>
</feature>
<keyword evidence="3" id="KW-1185">Reference proteome</keyword>
<feature type="transmembrane region" description="Helical" evidence="1">
    <location>
        <begin position="119"/>
        <end position="142"/>
    </location>
</feature>
<feature type="transmembrane region" description="Helical" evidence="1">
    <location>
        <begin position="56"/>
        <end position="77"/>
    </location>
</feature>
<keyword evidence="1" id="KW-0812">Transmembrane</keyword>
<reference evidence="2 3" key="1">
    <citation type="submission" date="2015-06" db="EMBL/GenBank/DDBJ databases">
        <title>Cloning and characterization of the uncialamcin biosynthetic gene cluster.</title>
        <authorList>
            <person name="Yan X."/>
            <person name="Huang T."/>
            <person name="Ge H."/>
            <person name="Shen B."/>
        </authorList>
    </citation>
    <scope>NUCLEOTIDE SEQUENCE [LARGE SCALE GENOMIC DNA]</scope>
    <source>
        <strain evidence="2 3">DCA2648</strain>
    </source>
</reference>
<accession>A0A1Q4V9P4</accession>
<feature type="transmembrane region" description="Helical" evidence="1">
    <location>
        <begin position="179"/>
        <end position="197"/>
    </location>
</feature>